<dbReference type="KEGG" id="bliq:INP51_08065"/>
<keyword evidence="1" id="KW-0805">Transcription regulation</keyword>
<feature type="domain" description="Cyclic nucleotide-binding" evidence="4">
    <location>
        <begin position="11"/>
        <end position="83"/>
    </location>
</feature>
<evidence type="ECO:0000313" key="6">
    <source>
        <dbReference type="EMBL" id="QOV20856.1"/>
    </source>
</evidence>
<dbReference type="EMBL" id="CP063304">
    <property type="protein sequence ID" value="QOV20856.1"/>
    <property type="molecule type" value="Genomic_DNA"/>
</dbReference>
<dbReference type="GO" id="GO:0006355">
    <property type="term" value="P:regulation of DNA-templated transcription"/>
    <property type="evidence" value="ECO:0007669"/>
    <property type="project" value="InterPro"/>
</dbReference>
<dbReference type="AlphaFoldDB" id="A0A7M2RKI0"/>
<sequence>MNYKFISNTRLFKGLTEKEIKLALSCLKAYTKDYKKDDVIYHSGTFVDAIGLVLSGSVNIEQDDAWGNVSILDNIGIKRVFAEAYVCAEKELLMIDVVAAEATEILFLNMNHLIETGDNSRSFYMKIVRNMLSIMAAKNLNLSRKISHTTPKSIRGRLLSYLSYQAAVQGKKEFEVPFNRQQLANYLCVDRSAMSNELGKMKKEGLLLYNKNKFSLLNQMSEL</sequence>
<evidence type="ECO:0000256" key="3">
    <source>
        <dbReference type="ARBA" id="ARBA00023163"/>
    </source>
</evidence>
<dbReference type="PROSITE" id="PS50042">
    <property type="entry name" value="CNMP_BINDING_3"/>
    <property type="match status" value="1"/>
</dbReference>
<gene>
    <name evidence="6" type="ORF">INP51_08065</name>
</gene>
<dbReference type="InterPro" id="IPR014710">
    <property type="entry name" value="RmlC-like_jellyroll"/>
</dbReference>
<name>A0A7M2RKI0_9FIRM</name>
<organism evidence="6 7">
    <name type="scientific">Blautia liquoris</name>
    <dbReference type="NCBI Taxonomy" id="2779518"/>
    <lineage>
        <taxon>Bacteria</taxon>
        <taxon>Bacillati</taxon>
        <taxon>Bacillota</taxon>
        <taxon>Clostridia</taxon>
        <taxon>Lachnospirales</taxon>
        <taxon>Lachnospiraceae</taxon>
        <taxon>Blautia</taxon>
    </lineage>
</organism>
<evidence type="ECO:0000256" key="1">
    <source>
        <dbReference type="ARBA" id="ARBA00023015"/>
    </source>
</evidence>
<keyword evidence="2" id="KW-0238">DNA-binding</keyword>
<feature type="domain" description="HTH crp-type" evidence="5">
    <location>
        <begin position="152"/>
        <end position="220"/>
    </location>
</feature>
<reference evidence="6 7" key="1">
    <citation type="submission" date="2020-10" db="EMBL/GenBank/DDBJ databases">
        <title>Blautia liquoris sp.nov., isolated from the mud in a fermentation cellar used for the production of Chinese strong-flavoured liquor.</title>
        <authorList>
            <person name="Lu L."/>
        </authorList>
    </citation>
    <scope>NUCLEOTIDE SEQUENCE [LARGE SCALE GENOMIC DNA]</scope>
    <source>
        <strain evidence="6 7">LZLJ-3</strain>
    </source>
</reference>
<dbReference type="Proteomes" id="UP000593601">
    <property type="component" value="Chromosome"/>
</dbReference>
<evidence type="ECO:0000256" key="2">
    <source>
        <dbReference type="ARBA" id="ARBA00023125"/>
    </source>
</evidence>
<evidence type="ECO:0000259" key="4">
    <source>
        <dbReference type="PROSITE" id="PS50042"/>
    </source>
</evidence>
<dbReference type="InterPro" id="IPR018490">
    <property type="entry name" value="cNMP-bd_dom_sf"/>
</dbReference>
<dbReference type="SUPFAM" id="SSF51206">
    <property type="entry name" value="cAMP-binding domain-like"/>
    <property type="match status" value="1"/>
</dbReference>
<dbReference type="RefSeq" id="WP_193737170.1">
    <property type="nucleotide sequence ID" value="NZ_CP063304.1"/>
</dbReference>
<dbReference type="PROSITE" id="PS51063">
    <property type="entry name" value="HTH_CRP_2"/>
    <property type="match status" value="1"/>
</dbReference>
<proteinExistence type="predicted"/>
<keyword evidence="7" id="KW-1185">Reference proteome</keyword>
<dbReference type="Gene3D" id="2.60.120.10">
    <property type="entry name" value="Jelly Rolls"/>
    <property type="match status" value="1"/>
</dbReference>
<evidence type="ECO:0000259" key="5">
    <source>
        <dbReference type="PROSITE" id="PS51063"/>
    </source>
</evidence>
<dbReference type="Pfam" id="PF00027">
    <property type="entry name" value="cNMP_binding"/>
    <property type="match status" value="1"/>
</dbReference>
<dbReference type="Pfam" id="PF13545">
    <property type="entry name" value="HTH_Crp_2"/>
    <property type="match status" value="1"/>
</dbReference>
<protein>
    <submittedName>
        <fullName evidence="6">Crp/Fnr family transcriptional regulator</fullName>
    </submittedName>
</protein>
<dbReference type="CDD" id="cd00038">
    <property type="entry name" value="CAP_ED"/>
    <property type="match status" value="1"/>
</dbReference>
<dbReference type="GO" id="GO:0003677">
    <property type="term" value="F:DNA binding"/>
    <property type="evidence" value="ECO:0007669"/>
    <property type="project" value="UniProtKB-KW"/>
</dbReference>
<dbReference type="InterPro" id="IPR012318">
    <property type="entry name" value="HTH_CRP"/>
</dbReference>
<dbReference type="InterPro" id="IPR036390">
    <property type="entry name" value="WH_DNA-bd_sf"/>
</dbReference>
<accession>A0A7M2RKI0</accession>
<keyword evidence="3" id="KW-0804">Transcription</keyword>
<dbReference type="InterPro" id="IPR000595">
    <property type="entry name" value="cNMP-bd_dom"/>
</dbReference>
<dbReference type="SUPFAM" id="SSF46785">
    <property type="entry name" value="Winged helix' DNA-binding domain"/>
    <property type="match status" value="1"/>
</dbReference>
<evidence type="ECO:0000313" key="7">
    <source>
        <dbReference type="Proteomes" id="UP000593601"/>
    </source>
</evidence>